<protein>
    <submittedName>
        <fullName evidence="2">Uncharacterized protein</fullName>
    </submittedName>
</protein>
<dbReference type="EMBL" id="CAJZBQ010000041">
    <property type="protein sequence ID" value="CAG9326772.1"/>
    <property type="molecule type" value="Genomic_DNA"/>
</dbReference>
<accession>A0AAU9JHP5</accession>
<sequence length="101" mass="11597">MEKEEVDHEAFMVKAIKDKTKHIIPAHQASDVLETLSNLERDYQEMKEKIDNATELRGGIPCSELKSVYKSNSKELRISEETLQAMERACPDHPQQKAQTQ</sequence>
<keyword evidence="3" id="KW-1185">Reference proteome</keyword>
<comment type="caution">
    <text evidence="2">The sequence shown here is derived from an EMBL/GenBank/DDBJ whole genome shotgun (WGS) entry which is preliminary data.</text>
</comment>
<name>A0AAU9JHP5_9CILI</name>
<keyword evidence="1" id="KW-0175">Coiled coil</keyword>
<feature type="coiled-coil region" evidence="1">
    <location>
        <begin position="29"/>
        <end position="56"/>
    </location>
</feature>
<dbReference type="AlphaFoldDB" id="A0AAU9JHP5"/>
<reference evidence="2" key="1">
    <citation type="submission" date="2021-09" db="EMBL/GenBank/DDBJ databases">
        <authorList>
            <consortium name="AG Swart"/>
            <person name="Singh M."/>
            <person name="Singh A."/>
            <person name="Seah K."/>
            <person name="Emmerich C."/>
        </authorList>
    </citation>
    <scope>NUCLEOTIDE SEQUENCE</scope>
    <source>
        <strain evidence="2">ATCC30299</strain>
    </source>
</reference>
<evidence type="ECO:0000313" key="3">
    <source>
        <dbReference type="Proteomes" id="UP001162131"/>
    </source>
</evidence>
<evidence type="ECO:0000313" key="2">
    <source>
        <dbReference type="EMBL" id="CAG9326772.1"/>
    </source>
</evidence>
<gene>
    <name evidence="2" type="ORF">BSTOLATCC_MIC42039</name>
</gene>
<organism evidence="2 3">
    <name type="scientific">Blepharisma stoltei</name>
    <dbReference type="NCBI Taxonomy" id="1481888"/>
    <lineage>
        <taxon>Eukaryota</taxon>
        <taxon>Sar</taxon>
        <taxon>Alveolata</taxon>
        <taxon>Ciliophora</taxon>
        <taxon>Postciliodesmatophora</taxon>
        <taxon>Heterotrichea</taxon>
        <taxon>Heterotrichida</taxon>
        <taxon>Blepharismidae</taxon>
        <taxon>Blepharisma</taxon>
    </lineage>
</organism>
<proteinExistence type="predicted"/>
<evidence type="ECO:0000256" key="1">
    <source>
        <dbReference type="SAM" id="Coils"/>
    </source>
</evidence>
<dbReference type="Proteomes" id="UP001162131">
    <property type="component" value="Unassembled WGS sequence"/>
</dbReference>